<dbReference type="Gene3D" id="3.40.1280.10">
    <property type="match status" value="1"/>
</dbReference>
<dbReference type="GO" id="GO:0008173">
    <property type="term" value="F:RNA methyltransferase activity"/>
    <property type="evidence" value="ECO:0007669"/>
    <property type="project" value="InterPro"/>
</dbReference>
<evidence type="ECO:0000256" key="2">
    <source>
        <dbReference type="ARBA" id="ARBA00022679"/>
    </source>
</evidence>
<evidence type="ECO:0000313" key="6">
    <source>
        <dbReference type="Proteomes" id="UP000778970"/>
    </source>
</evidence>
<dbReference type="CDD" id="cd18098">
    <property type="entry name" value="SpoU-like"/>
    <property type="match status" value="1"/>
</dbReference>
<protein>
    <recommendedName>
        <fullName evidence="4">tRNA/rRNA methyltransferase SpoU type domain-containing protein</fullName>
    </recommendedName>
</protein>
<feature type="compositionally biased region" description="Basic and acidic residues" evidence="3">
    <location>
        <begin position="177"/>
        <end position="189"/>
    </location>
</feature>
<dbReference type="InterPro" id="IPR001537">
    <property type="entry name" value="SpoU_MeTrfase"/>
</dbReference>
<evidence type="ECO:0000259" key="4">
    <source>
        <dbReference type="Pfam" id="PF00588"/>
    </source>
</evidence>
<dbReference type="GO" id="GO:0032259">
    <property type="term" value="P:methylation"/>
    <property type="evidence" value="ECO:0007669"/>
    <property type="project" value="UniProtKB-KW"/>
</dbReference>
<evidence type="ECO:0000256" key="3">
    <source>
        <dbReference type="SAM" id="MobiDB-lite"/>
    </source>
</evidence>
<accession>A0A934UZX0</accession>
<dbReference type="AlphaFoldDB" id="A0A934UZX0"/>
<dbReference type="GO" id="GO:0003723">
    <property type="term" value="F:RNA binding"/>
    <property type="evidence" value="ECO:0007669"/>
    <property type="project" value="InterPro"/>
</dbReference>
<dbReference type="EMBL" id="NRRE01000020">
    <property type="protein sequence ID" value="MBK1696854.1"/>
    <property type="molecule type" value="Genomic_DNA"/>
</dbReference>
<proteinExistence type="predicted"/>
<feature type="compositionally biased region" description="Gly residues" evidence="3">
    <location>
        <begin position="202"/>
        <end position="216"/>
    </location>
</feature>
<evidence type="ECO:0000256" key="1">
    <source>
        <dbReference type="ARBA" id="ARBA00022603"/>
    </source>
</evidence>
<reference evidence="5" key="1">
    <citation type="submission" date="2017-08" db="EMBL/GenBank/DDBJ databases">
        <authorList>
            <person name="Imhoff J.F."/>
            <person name="Rahn T."/>
            <person name="Kuenzel S."/>
            <person name="Neulinger S.C."/>
        </authorList>
    </citation>
    <scope>NUCLEOTIDE SEQUENCE</scope>
    <source>
        <strain evidence="5">DSM 9154</strain>
    </source>
</reference>
<dbReference type="RefSeq" id="WP_081728889.1">
    <property type="nucleotide sequence ID" value="NZ_NRRE01000020.1"/>
</dbReference>
<comment type="caution">
    <text evidence="5">The sequence shown here is derived from an EMBL/GenBank/DDBJ whole genome shotgun (WGS) entry which is preliminary data.</text>
</comment>
<name>A0A934UZX0_9PROT</name>
<gene>
    <name evidence="5" type="ORF">CKO21_06300</name>
</gene>
<dbReference type="PANTHER" id="PTHR43191:SF7">
    <property type="entry name" value="OBP33PEP LIKE PROTEIN"/>
    <property type="match status" value="1"/>
</dbReference>
<keyword evidence="1" id="KW-0489">Methyltransferase</keyword>
<evidence type="ECO:0000313" key="5">
    <source>
        <dbReference type="EMBL" id="MBK1696854.1"/>
    </source>
</evidence>
<feature type="domain" description="tRNA/rRNA methyltransferase SpoU type" evidence="4">
    <location>
        <begin position="8"/>
        <end position="139"/>
    </location>
</feature>
<dbReference type="SUPFAM" id="SSF75217">
    <property type="entry name" value="alpha/beta knot"/>
    <property type="match status" value="1"/>
</dbReference>
<dbReference type="PANTHER" id="PTHR43191">
    <property type="entry name" value="RRNA METHYLTRANSFERASE 3"/>
    <property type="match status" value="1"/>
</dbReference>
<dbReference type="InterPro" id="IPR029026">
    <property type="entry name" value="tRNA_m1G_MTases_N"/>
</dbReference>
<reference evidence="5" key="2">
    <citation type="journal article" date="2020" name="Microorganisms">
        <title>Osmotic Adaptation and Compatible Solute Biosynthesis of Phototrophic Bacteria as Revealed from Genome Analyses.</title>
        <authorList>
            <person name="Imhoff J.F."/>
            <person name="Rahn T."/>
            <person name="Kunzel S."/>
            <person name="Keller A."/>
            <person name="Neulinger S.C."/>
        </authorList>
    </citation>
    <scope>NUCLEOTIDE SEQUENCE</scope>
    <source>
        <strain evidence="5">DSM 9154</strain>
    </source>
</reference>
<dbReference type="Proteomes" id="UP000778970">
    <property type="component" value="Unassembled WGS sequence"/>
</dbReference>
<dbReference type="Pfam" id="PF00588">
    <property type="entry name" value="SpoU_methylase"/>
    <property type="match status" value="1"/>
</dbReference>
<keyword evidence="2" id="KW-0808">Transferase</keyword>
<sequence length="216" mass="22854">MRGYFGIGVEGISKPMNLGNLMRSAHAFGASFFFTVNAAFNAREVAQSDTSASTEHVPLYVFDQPDALLLPRGCRLIGIEFTEESVELPSFKHPSMAAYVLGRERGSLSPEMQERCDAVVKIPTKFCVNVGTAGAIVMYDRVISLGRYARRPVSLRGMPEQMAQSGGHAPPIGQRGSADHAPGDNDDSTRPAQPAHASSDPGGAGSRPGGAGGYQG</sequence>
<feature type="region of interest" description="Disordered" evidence="3">
    <location>
        <begin position="159"/>
        <end position="216"/>
    </location>
</feature>
<organism evidence="5 6">
    <name type="scientific">Rhodovibrio salinarum</name>
    <dbReference type="NCBI Taxonomy" id="1087"/>
    <lineage>
        <taxon>Bacteria</taxon>
        <taxon>Pseudomonadati</taxon>
        <taxon>Pseudomonadota</taxon>
        <taxon>Alphaproteobacteria</taxon>
        <taxon>Rhodospirillales</taxon>
        <taxon>Rhodovibrionaceae</taxon>
        <taxon>Rhodovibrio</taxon>
    </lineage>
</organism>
<keyword evidence="6" id="KW-1185">Reference proteome</keyword>
<dbReference type="GO" id="GO:0006396">
    <property type="term" value="P:RNA processing"/>
    <property type="evidence" value="ECO:0007669"/>
    <property type="project" value="InterPro"/>
</dbReference>
<dbReference type="InterPro" id="IPR051259">
    <property type="entry name" value="rRNA_Methyltransferase"/>
</dbReference>
<dbReference type="InterPro" id="IPR029028">
    <property type="entry name" value="Alpha/beta_knot_MTases"/>
</dbReference>